<evidence type="ECO:0000313" key="3">
    <source>
        <dbReference type="Proteomes" id="UP000218263"/>
    </source>
</evidence>
<dbReference type="InterPro" id="IPR037066">
    <property type="entry name" value="Plug_dom_sf"/>
</dbReference>
<reference evidence="2 3" key="1">
    <citation type="submission" date="2015-12" db="EMBL/GenBank/DDBJ databases">
        <title>Genome sequence of Mucilaginibacter gotjawali.</title>
        <authorList>
            <person name="Lee J.S."/>
            <person name="Lee K.C."/>
            <person name="Kim K.K."/>
            <person name="Lee B.W."/>
        </authorList>
    </citation>
    <scope>NUCLEOTIDE SEQUENCE [LARGE SCALE GENOMIC DNA]</scope>
    <source>
        <strain evidence="2 3">SA3-7</strain>
    </source>
</reference>
<dbReference type="SUPFAM" id="SSF56935">
    <property type="entry name" value="Porins"/>
    <property type="match status" value="1"/>
</dbReference>
<accession>A0A0X8X1T0</accession>
<name>A0A0X8X1T0_9SPHI</name>
<evidence type="ECO:0000259" key="1">
    <source>
        <dbReference type="Pfam" id="PF07715"/>
    </source>
</evidence>
<feature type="domain" description="TonB-dependent receptor plug" evidence="1">
    <location>
        <begin position="168"/>
        <end position="247"/>
    </location>
</feature>
<sequence>MHMKIFRLLLFLICQLTTVSLLAQHMRLGVQEQPQPATITLSLKNVPLETVLSQIKKQAGIRFVYTKDILKIAGKVSVQAEKADLETVLKQLFHNTSINFTVFGNTVELSTKKNANVSGNVQPDNSFFSKGIAHGFVYTTGGVRLNGAGVIIKRSHSGTVTNTKRLAMVEISQVNAKYIERQPVSNPLLALKGIVHGVLILPASGYSNVPVKVEIRGRNSIDPASASDPLYIIDGVPLIQANIGGVPSSNHRGGSTGRQQAGISFPGGIWEKKWSDLYAEA</sequence>
<dbReference type="InterPro" id="IPR012910">
    <property type="entry name" value="Plug_dom"/>
</dbReference>
<dbReference type="AlphaFoldDB" id="A0A0X8X1T0"/>
<evidence type="ECO:0000313" key="2">
    <source>
        <dbReference type="EMBL" id="BAU54065.1"/>
    </source>
</evidence>
<protein>
    <recommendedName>
        <fullName evidence="1">TonB-dependent receptor plug domain-containing protein</fullName>
    </recommendedName>
</protein>
<keyword evidence="3" id="KW-1185">Reference proteome</keyword>
<dbReference type="EMBL" id="AP017313">
    <property type="protein sequence ID" value="BAU54065.1"/>
    <property type="molecule type" value="Genomic_DNA"/>
</dbReference>
<organism evidence="2 3">
    <name type="scientific">Mucilaginibacter gotjawali</name>
    <dbReference type="NCBI Taxonomy" id="1550579"/>
    <lineage>
        <taxon>Bacteria</taxon>
        <taxon>Pseudomonadati</taxon>
        <taxon>Bacteroidota</taxon>
        <taxon>Sphingobacteriia</taxon>
        <taxon>Sphingobacteriales</taxon>
        <taxon>Sphingobacteriaceae</taxon>
        <taxon>Mucilaginibacter</taxon>
    </lineage>
</organism>
<dbReference type="KEGG" id="mgot:MgSA37_02236"/>
<dbReference type="Proteomes" id="UP000218263">
    <property type="component" value="Chromosome"/>
</dbReference>
<dbReference type="Gene3D" id="2.170.130.10">
    <property type="entry name" value="TonB-dependent receptor, plug domain"/>
    <property type="match status" value="1"/>
</dbReference>
<gene>
    <name evidence="2" type="ORF">MgSA37_02236</name>
</gene>
<proteinExistence type="predicted"/>
<dbReference type="Pfam" id="PF07715">
    <property type="entry name" value="Plug"/>
    <property type="match status" value="1"/>
</dbReference>
<dbReference type="Gene3D" id="3.55.50.30">
    <property type="match status" value="1"/>
</dbReference>